<dbReference type="RefSeq" id="XP_033422037.1">
    <property type="nucleotide sequence ID" value="XM_033576182.1"/>
</dbReference>
<name>A0A5M9M6L8_9EURO</name>
<evidence type="ECO:0000256" key="1">
    <source>
        <dbReference type="SAM" id="Phobius"/>
    </source>
</evidence>
<dbReference type="InterPro" id="IPR011333">
    <property type="entry name" value="SKP1/BTB/POZ_sf"/>
</dbReference>
<evidence type="ECO:0000313" key="3">
    <source>
        <dbReference type="Proteomes" id="UP000324241"/>
    </source>
</evidence>
<sequence length="275" mass="30434">MSDGSTHIVDKLLQYFYTGDYTGLSEEDDSAHSHMSALQLHARLFALADKYDVKDLCALSAEKYSSRLEKDFNVVEFLESIPDVYHLTAPQVQTLRNLVLHFARKNLENALHHSLHSKIYDDITCEVPTFTKDLLDSYIASPIDQLSELWANNGHAGVAKYVAAAAIPGLLALASNNWAPDPKRAVGMAIQIGVGSMGGAAASNFYRSTDSPRYRLGHSLVLAFTALVLLTTVLYYVICKRLNARRDAMGASEHGYSEEELLSMGDKAPTFRYRV</sequence>
<evidence type="ECO:0008006" key="4">
    <source>
        <dbReference type="Google" id="ProtNLM"/>
    </source>
</evidence>
<protein>
    <recommendedName>
        <fullName evidence="4">BTB domain-containing protein</fullName>
    </recommendedName>
</protein>
<dbReference type="EMBL" id="QUQM01000008">
    <property type="protein sequence ID" value="KAA8642675.1"/>
    <property type="molecule type" value="Genomic_DNA"/>
</dbReference>
<dbReference type="PANTHER" id="PTHR47843">
    <property type="entry name" value="BTB DOMAIN-CONTAINING PROTEIN-RELATED"/>
    <property type="match status" value="1"/>
</dbReference>
<dbReference type="VEuPathDB" id="FungiDB:EYZ11_006519"/>
<dbReference type="PANTHER" id="PTHR47843:SF5">
    <property type="entry name" value="BTB_POZ DOMAIN PROTEIN"/>
    <property type="match status" value="1"/>
</dbReference>
<keyword evidence="1" id="KW-0472">Membrane</keyword>
<dbReference type="AlphaFoldDB" id="A0A5M9M6L8"/>
<keyword evidence="1" id="KW-1133">Transmembrane helix</keyword>
<accession>A0A5M9M6L8</accession>
<comment type="caution">
    <text evidence="2">The sequence shown here is derived from an EMBL/GenBank/DDBJ whole genome shotgun (WGS) entry which is preliminary data.</text>
</comment>
<reference evidence="2 3" key="1">
    <citation type="submission" date="2019-08" db="EMBL/GenBank/DDBJ databases">
        <title>The genome sequence of a newly discovered highly antifungal drug resistant Aspergillus species, Aspergillus tanneri NIH 1004.</title>
        <authorList>
            <person name="Mounaud S."/>
            <person name="Singh I."/>
            <person name="Joardar V."/>
            <person name="Pakala S."/>
            <person name="Pakala S."/>
            <person name="Venepally P."/>
            <person name="Chung J.K."/>
            <person name="Losada L."/>
            <person name="Nierman W.C."/>
        </authorList>
    </citation>
    <scope>NUCLEOTIDE SEQUENCE [LARGE SCALE GENOMIC DNA]</scope>
    <source>
        <strain evidence="2 3">NIH1004</strain>
    </source>
</reference>
<organism evidence="2 3">
    <name type="scientific">Aspergillus tanneri</name>
    <dbReference type="NCBI Taxonomy" id="1220188"/>
    <lineage>
        <taxon>Eukaryota</taxon>
        <taxon>Fungi</taxon>
        <taxon>Dikarya</taxon>
        <taxon>Ascomycota</taxon>
        <taxon>Pezizomycotina</taxon>
        <taxon>Eurotiomycetes</taxon>
        <taxon>Eurotiomycetidae</taxon>
        <taxon>Eurotiales</taxon>
        <taxon>Aspergillaceae</taxon>
        <taxon>Aspergillus</taxon>
        <taxon>Aspergillus subgen. Circumdati</taxon>
    </lineage>
</organism>
<dbReference type="OrthoDB" id="6359816at2759"/>
<proteinExistence type="predicted"/>
<dbReference type="Gene3D" id="3.30.710.10">
    <property type="entry name" value="Potassium Channel Kv1.1, Chain A"/>
    <property type="match status" value="1"/>
</dbReference>
<evidence type="ECO:0000313" key="2">
    <source>
        <dbReference type="EMBL" id="KAA8642675.1"/>
    </source>
</evidence>
<feature type="transmembrane region" description="Helical" evidence="1">
    <location>
        <begin position="218"/>
        <end position="238"/>
    </location>
</feature>
<keyword evidence="1" id="KW-0812">Transmembrane</keyword>
<dbReference type="Proteomes" id="UP000324241">
    <property type="component" value="Unassembled WGS sequence"/>
</dbReference>
<gene>
    <name evidence="2" type="ORF">ATNIH1004_011620</name>
</gene>
<dbReference type="GeneID" id="54334321"/>